<protein>
    <submittedName>
        <fullName evidence="2">Uncharacterized protein</fullName>
    </submittedName>
</protein>
<dbReference type="EMBL" id="CM017704">
    <property type="protein sequence ID" value="TYG73710.1"/>
    <property type="molecule type" value="Genomic_DNA"/>
</dbReference>
<dbReference type="Proteomes" id="UP000323506">
    <property type="component" value="Chromosome D04"/>
</dbReference>
<keyword evidence="3" id="KW-1185">Reference proteome</keyword>
<feature type="transmembrane region" description="Helical" evidence="1">
    <location>
        <begin position="442"/>
        <end position="463"/>
    </location>
</feature>
<reference evidence="2 3" key="1">
    <citation type="submission" date="2019-06" db="EMBL/GenBank/DDBJ databases">
        <title>WGS assembly of Gossypium darwinii.</title>
        <authorList>
            <person name="Chen Z.J."/>
            <person name="Sreedasyam A."/>
            <person name="Ando A."/>
            <person name="Song Q."/>
            <person name="De L."/>
            <person name="Hulse-Kemp A."/>
            <person name="Ding M."/>
            <person name="Ye W."/>
            <person name="Kirkbride R."/>
            <person name="Jenkins J."/>
            <person name="Plott C."/>
            <person name="Lovell J."/>
            <person name="Lin Y.-M."/>
            <person name="Vaughn R."/>
            <person name="Liu B."/>
            <person name="Li W."/>
            <person name="Simpson S."/>
            <person name="Scheffler B."/>
            <person name="Saski C."/>
            <person name="Grover C."/>
            <person name="Hu G."/>
            <person name="Conover J."/>
            <person name="Carlson J."/>
            <person name="Shu S."/>
            <person name="Boston L."/>
            <person name="Williams M."/>
            <person name="Peterson D."/>
            <person name="Mcgee K."/>
            <person name="Jones D."/>
            <person name="Wendel J."/>
            <person name="Stelly D."/>
            <person name="Grimwood J."/>
            <person name="Schmutz J."/>
        </authorList>
    </citation>
    <scope>NUCLEOTIDE SEQUENCE [LARGE SCALE GENOMIC DNA]</scope>
    <source>
        <strain evidence="2">1808015.09</strain>
    </source>
</reference>
<evidence type="ECO:0000256" key="1">
    <source>
        <dbReference type="SAM" id="Phobius"/>
    </source>
</evidence>
<name>A0A5D2CYJ8_GOSDA</name>
<evidence type="ECO:0000313" key="3">
    <source>
        <dbReference type="Proteomes" id="UP000323506"/>
    </source>
</evidence>
<organism evidence="2 3">
    <name type="scientific">Gossypium darwinii</name>
    <name type="common">Darwin's cotton</name>
    <name type="synonym">Gossypium barbadense var. darwinii</name>
    <dbReference type="NCBI Taxonomy" id="34276"/>
    <lineage>
        <taxon>Eukaryota</taxon>
        <taxon>Viridiplantae</taxon>
        <taxon>Streptophyta</taxon>
        <taxon>Embryophyta</taxon>
        <taxon>Tracheophyta</taxon>
        <taxon>Spermatophyta</taxon>
        <taxon>Magnoliopsida</taxon>
        <taxon>eudicotyledons</taxon>
        <taxon>Gunneridae</taxon>
        <taxon>Pentapetalae</taxon>
        <taxon>rosids</taxon>
        <taxon>malvids</taxon>
        <taxon>Malvales</taxon>
        <taxon>Malvaceae</taxon>
        <taxon>Malvoideae</taxon>
        <taxon>Gossypium</taxon>
    </lineage>
</organism>
<dbReference type="InterPro" id="IPR004158">
    <property type="entry name" value="DUF247_pln"/>
</dbReference>
<gene>
    <name evidence="2" type="ORF">ES288_D04G123800v1</name>
</gene>
<keyword evidence="1" id="KW-0472">Membrane</keyword>
<dbReference type="AlphaFoldDB" id="A0A5D2CYJ8"/>
<proteinExistence type="predicted"/>
<evidence type="ECO:0000313" key="2">
    <source>
        <dbReference type="EMBL" id="TYG73710.1"/>
    </source>
</evidence>
<keyword evidence="1" id="KW-0812">Transmembrane</keyword>
<keyword evidence="1" id="KW-1133">Transmembrane helix</keyword>
<dbReference type="Pfam" id="PF03140">
    <property type="entry name" value="DUF247"/>
    <property type="match status" value="1"/>
</dbReference>
<dbReference type="PANTHER" id="PTHR31170:SF25">
    <property type="entry name" value="BNAA09G04570D PROTEIN"/>
    <property type="match status" value="1"/>
</dbReference>
<sequence>MFKREEPSPEILIPVCDGNEDELNFSSREKENFRSFRALKKSANGNTQTQSSKSKPLIRRVPIILRENDNFKKYFEPRVVAIGPLHHQNNRLRLTAKAKLKFAVLFCKEHEVSEQVLYKKIKDEIGYLKKCYKPKDIEVYEDDELAWMFFVDGCAVLHVIHRITTEKCIDHVKVDLLAFAQVDLFMLENQIPFRVLNLLISSISKGNDVRNSMYAFIDKKIKSTLAAGKSDSDQRQVVSEQNQEPTHLLGILRDRLLTKSKNKPTTNGKKEVIRNLLMSLGSKPQHSKTFRSVKEMKEAGIQVSPSETSSFRDVDFYVGLLGTLKIPRIVVDDSTGSKFMNLVAYEMCPDFGNDFGVTSYLCFLDSLIDTAEDVKELRHAGMLLNYMGSDEEVAHLFNSLTTDLVPDFSTYKDVTNDMRKYCNNPWATSIAKAYYTHFSTPWSILAFLGVLLGLIFTAIQTYYSTMTIFVLFPDEFFLLKLNDCPFCSLMINPKCNFHF</sequence>
<dbReference type="PANTHER" id="PTHR31170">
    <property type="entry name" value="BNAC04G53230D PROTEIN"/>
    <property type="match status" value="1"/>
</dbReference>
<accession>A0A5D2CYJ8</accession>